<reference evidence="16" key="2">
    <citation type="submission" date="2025-08" db="UniProtKB">
        <authorList>
            <consortium name="RefSeq"/>
        </authorList>
    </citation>
    <scope>IDENTIFICATION</scope>
    <source>
        <tissue evidence="16">Leaves</tissue>
    </source>
</reference>
<accession>A0A6P6VY25</accession>
<keyword evidence="7 12" id="KW-0904">Protein phosphatase</keyword>
<evidence type="ECO:0000256" key="4">
    <source>
        <dbReference type="ARBA" id="ARBA00022771"/>
    </source>
</evidence>
<keyword evidence="3 12" id="KW-0479">Metal-binding</keyword>
<comment type="catalytic activity">
    <reaction evidence="10 12">
        <text>O-phospho-L-threonyl-[protein] + H2O = L-threonyl-[protein] + phosphate</text>
        <dbReference type="Rhea" id="RHEA:47004"/>
        <dbReference type="Rhea" id="RHEA-COMP:11060"/>
        <dbReference type="Rhea" id="RHEA-COMP:11605"/>
        <dbReference type="ChEBI" id="CHEBI:15377"/>
        <dbReference type="ChEBI" id="CHEBI:30013"/>
        <dbReference type="ChEBI" id="CHEBI:43474"/>
        <dbReference type="ChEBI" id="CHEBI:61977"/>
        <dbReference type="EC" id="3.1.3.16"/>
    </reaction>
</comment>
<evidence type="ECO:0000256" key="3">
    <source>
        <dbReference type="ARBA" id="ARBA00022723"/>
    </source>
</evidence>
<evidence type="ECO:0000256" key="10">
    <source>
        <dbReference type="ARBA" id="ARBA00048336"/>
    </source>
</evidence>
<dbReference type="Proteomes" id="UP001652660">
    <property type="component" value="Chromosome 2c"/>
</dbReference>
<gene>
    <name evidence="16" type="primary">LOC113727846</name>
</gene>
<dbReference type="GeneID" id="113727846"/>
<dbReference type="PANTHER" id="PTHR14732">
    <property type="entry name" value="RNA POLYMERASE II SUBUNIT B1 CTD PHOSPHATASE RPAP2-RELATED"/>
    <property type="match status" value="1"/>
</dbReference>
<proteinExistence type="inferred from homology"/>
<feature type="region of interest" description="Disordered" evidence="13">
    <location>
        <begin position="393"/>
        <end position="450"/>
    </location>
</feature>
<evidence type="ECO:0000256" key="9">
    <source>
        <dbReference type="ARBA" id="ARBA00047761"/>
    </source>
</evidence>
<comment type="similarity">
    <text evidence="2 11 12">Belongs to the RPAP2 family.</text>
</comment>
<protein>
    <recommendedName>
        <fullName evidence="12">RNA polymerase II subunit B1 CTD phosphatase RPAP2 homolog</fullName>
        <ecNumber evidence="12">3.1.3.16</ecNumber>
    </recommendedName>
</protein>
<keyword evidence="4 12" id="KW-0863">Zinc-finger</keyword>
<dbReference type="InterPro" id="IPR039693">
    <property type="entry name" value="Rtr1/RPAP2"/>
</dbReference>
<feature type="region of interest" description="Disordered" evidence="13">
    <location>
        <begin position="341"/>
        <end position="360"/>
    </location>
</feature>
<keyword evidence="6 12" id="KW-0862">Zinc</keyword>
<reference evidence="15" key="1">
    <citation type="journal article" date="2025" name="Foods">
        <title>Unveiling the Microbial Signatures of Arabica Coffee Cherries: Insights into Ripeness Specific Diversity, Functional Traits, and Implications for Quality and Safety.</title>
        <authorList>
            <consortium name="RefSeq"/>
            <person name="Tenea G.N."/>
            <person name="Cifuentes V."/>
            <person name="Reyes P."/>
            <person name="Cevallos-Vallejos M."/>
        </authorList>
    </citation>
    <scope>NUCLEOTIDE SEQUENCE [LARGE SCALE GENOMIC DNA]</scope>
</reference>
<keyword evidence="15" id="KW-1185">Reference proteome</keyword>
<dbReference type="Pfam" id="PF04181">
    <property type="entry name" value="RPAP2_Rtr1"/>
    <property type="match status" value="1"/>
</dbReference>
<dbReference type="PANTHER" id="PTHR14732:SF0">
    <property type="entry name" value="RNA POLYMERASE II SUBUNIT B1 CTD PHOSPHATASE RPAP2-RELATED"/>
    <property type="match status" value="1"/>
</dbReference>
<organism evidence="15 16">
    <name type="scientific">Coffea arabica</name>
    <name type="common">Arabian coffee</name>
    <dbReference type="NCBI Taxonomy" id="13443"/>
    <lineage>
        <taxon>Eukaryota</taxon>
        <taxon>Viridiplantae</taxon>
        <taxon>Streptophyta</taxon>
        <taxon>Embryophyta</taxon>
        <taxon>Tracheophyta</taxon>
        <taxon>Spermatophyta</taxon>
        <taxon>Magnoliopsida</taxon>
        <taxon>eudicotyledons</taxon>
        <taxon>Gunneridae</taxon>
        <taxon>Pentapetalae</taxon>
        <taxon>asterids</taxon>
        <taxon>lamiids</taxon>
        <taxon>Gentianales</taxon>
        <taxon>Rubiaceae</taxon>
        <taxon>Ixoroideae</taxon>
        <taxon>Gardenieae complex</taxon>
        <taxon>Bertiereae - Coffeeae clade</taxon>
        <taxon>Coffeeae</taxon>
        <taxon>Coffea</taxon>
    </lineage>
</organism>
<dbReference type="GO" id="GO:0005634">
    <property type="term" value="C:nucleus"/>
    <property type="evidence" value="ECO:0007669"/>
    <property type="project" value="UniProtKB-SubCell"/>
</dbReference>
<name>A0A6P6VY25_COFAR</name>
<evidence type="ECO:0000256" key="7">
    <source>
        <dbReference type="ARBA" id="ARBA00022912"/>
    </source>
</evidence>
<dbReference type="GO" id="GO:0005737">
    <property type="term" value="C:cytoplasm"/>
    <property type="evidence" value="ECO:0007669"/>
    <property type="project" value="TreeGrafter"/>
</dbReference>
<keyword evidence="5 12" id="KW-0378">Hydrolase</keyword>
<keyword evidence="8 12" id="KW-0539">Nucleus</keyword>
<sequence>MAKDHVIAVKDAVHRLQLSLLEGIQDENKLFAAGSVMSQSDYQDVVTERSITNLCGYPLCGNSLPLERPRKGRYRISLKEHKVYDLHETYMYCSTNCVVNSQAFVASLQEERSSTLNPVKLNEILRLFEGLSLEESSGGFGKNSDLELSKLRIQEMTDTGSGEVSLDEWIGPSNAIEGYVPLKDSCSNIQQARNLEKGCKSEHAYIQQIKDNFFNDMDFTSTLIIQDEYSISKSPDPARSISGHKTDKQKGKMKHKDMKDDESSELEGRVVSEGNKIEKKNLDKAPRKPAIKDNLGDSLGDLSNDIDEKLVISDSFSGPGRNDLNKNMSEAASEFQAEKASSSTANLLKPSLKSTKGKRGTRSVTWADEKVDGNGSNSLCDLSNDIDEKLVISDSFSGPGRNDLNKNTSEAASEFQAEKASSSTANMLKPSLKSSKGKRGTRSVTWADEKVDGDGSKSLCEFRELEDTKNIFSQPGSAVMEVNEDPYRFASAEVCARALSEAAEAVVSGDADTSDAVAEAGIIVLPPHPEVHGTEAQVEVDMPDSETNVLKWPMKSGLSNSDLLDPNDSWYDTPPEGFSLNLSPFATMFMALFGWISSSSLAYIYGHDESLHEDYLYINGREYPCKIFSTDGRSLEIKQALAGCLARALPALVADLQLPMPLSTLEKEMDHLLDTMSFMDPLPPFRMKQWQLLVLLLLDALSVCRIPALTPYMTGRRILLPKVLQGAQISAEEYEIMKDLIIPLGRVPQFAMQCGA</sequence>
<dbReference type="PROSITE" id="PS51479">
    <property type="entry name" value="ZF_RTR1"/>
    <property type="match status" value="1"/>
</dbReference>
<dbReference type="GO" id="GO:0043175">
    <property type="term" value="F:RNA polymerase core enzyme binding"/>
    <property type="evidence" value="ECO:0007669"/>
    <property type="project" value="UniProtKB-UniRule"/>
</dbReference>
<dbReference type="EC" id="3.1.3.16" evidence="12"/>
<evidence type="ECO:0000256" key="8">
    <source>
        <dbReference type="ARBA" id="ARBA00023242"/>
    </source>
</evidence>
<evidence type="ECO:0000256" key="2">
    <source>
        <dbReference type="ARBA" id="ARBA00005676"/>
    </source>
</evidence>
<comment type="function">
    <text evidence="12">Putative RNA polymerase II subunit B1 C-terminal domain (CTD) phosphatase involved in RNA polymerase II transcription regulation.</text>
</comment>
<feature type="domain" description="RTR1-type" evidence="14">
    <location>
        <begin position="32"/>
        <end position="117"/>
    </location>
</feature>
<evidence type="ECO:0000313" key="16">
    <source>
        <dbReference type="RefSeq" id="XP_027108019.1"/>
    </source>
</evidence>
<dbReference type="InterPro" id="IPR038534">
    <property type="entry name" value="Rtr1/RPAP2_sf"/>
</dbReference>
<dbReference type="RefSeq" id="XP_027108019.1">
    <property type="nucleotide sequence ID" value="XM_027252218.2"/>
</dbReference>
<comment type="catalytic activity">
    <reaction evidence="9 12">
        <text>O-phospho-L-seryl-[protein] + H2O = L-seryl-[protein] + phosphate</text>
        <dbReference type="Rhea" id="RHEA:20629"/>
        <dbReference type="Rhea" id="RHEA-COMP:9863"/>
        <dbReference type="Rhea" id="RHEA-COMP:11604"/>
        <dbReference type="ChEBI" id="CHEBI:15377"/>
        <dbReference type="ChEBI" id="CHEBI:29999"/>
        <dbReference type="ChEBI" id="CHEBI:43474"/>
        <dbReference type="ChEBI" id="CHEBI:83421"/>
        <dbReference type="EC" id="3.1.3.16"/>
    </reaction>
</comment>
<dbReference type="InterPro" id="IPR007308">
    <property type="entry name" value="Rtr1/RPAP2_dom"/>
</dbReference>
<evidence type="ECO:0000256" key="12">
    <source>
        <dbReference type="RuleBase" id="RU367080"/>
    </source>
</evidence>
<dbReference type="Gene3D" id="1.25.40.820">
    <property type="match status" value="1"/>
</dbReference>
<evidence type="ECO:0000256" key="6">
    <source>
        <dbReference type="ARBA" id="ARBA00022833"/>
    </source>
</evidence>
<evidence type="ECO:0000256" key="11">
    <source>
        <dbReference type="PROSITE-ProRule" id="PRU00812"/>
    </source>
</evidence>
<evidence type="ECO:0000256" key="5">
    <source>
        <dbReference type="ARBA" id="ARBA00022801"/>
    </source>
</evidence>
<evidence type="ECO:0000256" key="1">
    <source>
        <dbReference type="ARBA" id="ARBA00004123"/>
    </source>
</evidence>
<feature type="region of interest" description="Disordered" evidence="13">
    <location>
        <begin position="232"/>
        <end position="298"/>
    </location>
</feature>
<evidence type="ECO:0000259" key="14">
    <source>
        <dbReference type="PROSITE" id="PS51479"/>
    </source>
</evidence>
<feature type="compositionally biased region" description="Basic and acidic residues" evidence="13">
    <location>
        <begin position="257"/>
        <end position="295"/>
    </location>
</feature>
<evidence type="ECO:0000313" key="15">
    <source>
        <dbReference type="Proteomes" id="UP001652660"/>
    </source>
</evidence>
<comment type="subcellular location">
    <subcellularLocation>
        <location evidence="1 12">Nucleus</location>
    </subcellularLocation>
</comment>
<dbReference type="GO" id="GO:0008420">
    <property type="term" value="F:RNA polymerase II CTD heptapeptide repeat phosphatase activity"/>
    <property type="evidence" value="ECO:0007669"/>
    <property type="project" value="UniProtKB-UniRule"/>
</dbReference>
<evidence type="ECO:0000256" key="13">
    <source>
        <dbReference type="SAM" id="MobiDB-lite"/>
    </source>
</evidence>
<dbReference type="GO" id="GO:0008270">
    <property type="term" value="F:zinc ion binding"/>
    <property type="evidence" value="ECO:0007669"/>
    <property type="project" value="UniProtKB-KW"/>
</dbReference>
<dbReference type="OrthoDB" id="2590500at2759"/>
<dbReference type="AlphaFoldDB" id="A0A6P6VY25"/>